<evidence type="ECO:0000313" key="2">
    <source>
        <dbReference type="Proteomes" id="UP001501787"/>
    </source>
</evidence>
<gene>
    <name evidence="1" type="ORF">GCM10009129_02360</name>
</gene>
<name>A0ABN0VKV5_9GAMM</name>
<reference evidence="1 2" key="1">
    <citation type="journal article" date="2019" name="Int. J. Syst. Evol. Microbiol.">
        <title>The Global Catalogue of Microorganisms (GCM) 10K type strain sequencing project: providing services to taxonomists for standard genome sequencing and annotation.</title>
        <authorList>
            <consortium name="The Broad Institute Genomics Platform"/>
            <consortium name="The Broad Institute Genome Sequencing Center for Infectious Disease"/>
            <person name="Wu L."/>
            <person name="Ma J."/>
        </authorList>
    </citation>
    <scope>NUCLEOTIDE SEQUENCE [LARGE SCALE GENOMIC DNA]</scope>
    <source>
        <strain evidence="1 2">JCM 16343</strain>
    </source>
</reference>
<sequence length="421" mass="48711">MPTGIENYKDEFEYFDASLGEEELTVLSVQLEACFLFWDGHTEAVRQQLKSCIKAYMAVFGDHVTWGFEPKSWRAKPIDKLPRFQQHLDNHAHIDDCIEWFVASGSPDALNESFDYSVFCLTARGWQVQDTSQLRFRIQRENLYDPVMRKAIIQLFNHCIDCLNPYRATMGWGSAFGYDKGRVGIDILDQAHCFLGINIYDVWDKGQLRQGIRSIDWWTYISDELAERVGGMVVFKAQVLAKKVVNQPYDKGILLIAADEPQLLPSDGRIPTDYININTLTRPMRNGNYGSIGNGYDMGVGNQSFNSYFTDLWIRRFDHPKLWRQLPQPIDNQTRSQPNIDIVTLKTGDVGQISGRYRYENEYDHVRGNPVHVEDPYSTINDYRQYVVLLKGDIAPYYIQMDQHGHMEKNVSIAWTLFEIL</sequence>
<comment type="caution">
    <text evidence="1">The sequence shown here is derived from an EMBL/GenBank/DDBJ whole genome shotgun (WGS) entry which is preliminary data.</text>
</comment>
<accession>A0ABN0VKV5</accession>
<dbReference type="EMBL" id="BAAAFR010000001">
    <property type="protein sequence ID" value="GAA0308750.1"/>
    <property type="molecule type" value="Genomic_DNA"/>
</dbReference>
<proteinExistence type="predicted"/>
<organism evidence="1 2">
    <name type="scientific">Psychrobacter aestuarii</name>
    <dbReference type="NCBI Taxonomy" id="556327"/>
    <lineage>
        <taxon>Bacteria</taxon>
        <taxon>Pseudomonadati</taxon>
        <taxon>Pseudomonadota</taxon>
        <taxon>Gammaproteobacteria</taxon>
        <taxon>Moraxellales</taxon>
        <taxon>Moraxellaceae</taxon>
        <taxon>Psychrobacter</taxon>
    </lineage>
</organism>
<keyword evidence="2" id="KW-1185">Reference proteome</keyword>
<dbReference type="InterPro" id="IPR021815">
    <property type="entry name" value="TsiV"/>
</dbReference>
<dbReference type="Proteomes" id="UP001501787">
    <property type="component" value="Unassembled WGS sequence"/>
</dbReference>
<evidence type="ECO:0000313" key="1">
    <source>
        <dbReference type="EMBL" id="GAA0308750.1"/>
    </source>
</evidence>
<protein>
    <recommendedName>
        <fullName evidence="3">DUF3396 domain-containing protein</fullName>
    </recommendedName>
</protein>
<evidence type="ECO:0008006" key="3">
    <source>
        <dbReference type="Google" id="ProtNLM"/>
    </source>
</evidence>
<dbReference type="Pfam" id="PF11876">
    <property type="entry name" value="TsiV"/>
    <property type="match status" value="1"/>
</dbReference>
<dbReference type="RefSeq" id="WP_201504222.1">
    <property type="nucleotide sequence ID" value="NZ_BAAAFR010000001.1"/>
</dbReference>